<gene>
    <name evidence="1" type="ORF">BCR34DRAFT_578757</name>
</gene>
<dbReference type="OrthoDB" id="270167at2759"/>
<sequence length="92" mass="10498">MKNDLRLTFGEIFRDLVSFRAQLHYIKSHTASRIYSELSVSRPRFLDISGVPDLGRHDEEQSGERQRLTYLQGGSLVCSSNKSTLLEIPVTE</sequence>
<proteinExistence type="predicted"/>
<dbReference type="AlphaFoldDB" id="A0A1Y1YEA0"/>
<dbReference type="Proteomes" id="UP000193144">
    <property type="component" value="Unassembled WGS sequence"/>
</dbReference>
<comment type="caution">
    <text evidence="1">The sequence shown here is derived from an EMBL/GenBank/DDBJ whole genome shotgun (WGS) entry which is preliminary data.</text>
</comment>
<dbReference type="EMBL" id="MCFA01000259">
    <property type="protein sequence ID" value="ORX96360.1"/>
    <property type="molecule type" value="Genomic_DNA"/>
</dbReference>
<name>A0A1Y1YEA0_9PLEO</name>
<evidence type="ECO:0000313" key="1">
    <source>
        <dbReference type="EMBL" id="ORX96360.1"/>
    </source>
</evidence>
<evidence type="ECO:0000313" key="2">
    <source>
        <dbReference type="Proteomes" id="UP000193144"/>
    </source>
</evidence>
<keyword evidence="2" id="KW-1185">Reference proteome</keyword>
<protein>
    <submittedName>
        <fullName evidence="1">Uncharacterized protein</fullName>
    </submittedName>
</protein>
<accession>A0A1Y1YEA0</accession>
<organism evidence="1 2">
    <name type="scientific">Clohesyomyces aquaticus</name>
    <dbReference type="NCBI Taxonomy" id="1231657"/>
    <lineage>
        <taxon>Eukaryota</taxon>
        <taxon>Fungi</taxon>
        <taxon>Dikarya</taxon>
        <taxon>Ascomycota</taxon>
        <taxon>Pezizomycotina</taxon>
        <taxon>Dothideomycetes</taxon>
        <taxon>Pleosporomycetidae</taxon>
        <taxon>Pleosporales</taxon>
        <taxon>Lindgomycetaceae</taxon>
        <taxon>Clohesyomyces</taxon>
    </lineage>
</organism>
<reference evidence="1 2" key="1">
    <citation type="submission" date="2016-07" db="EMBL/GenBank/DDBJ databases">
        <title>Pervasive Adenine N6-methylation of Active Genes in Fungi.</title>
        <authorList>
            <consortium name="DOE Joint Genome Institute"/>
            <person name="Mondo S.J."/>
            <person name="Dannebaum R.O."/>
            <person name="Kuo R.C."/>
            <person name="Labutti K."/>
            <person name="Haridas S."/>
            <person name="Kuo A."/>
            <person name="Salamov A."/>
            <person name="Ahrendt S.R."/>
            <person name="Lipzen A."/>
            <person name="Sullivan W."/>
            <person name="Andreopoulos W.B."/>
            <person name="Clum A."/>
            <person name="Lindquist E."/>
            <person name="Daum C."/>
            <person name="Ramamoorthy G.K."/>
            <person name="Gryganskyi A."/>
            <person name="Culley D."/>
            <person name="Magnuson J.K."/>
            <person name="James T.Y."/>
            <person name="O'Malley M.A."/>
            <person name="Stajich J.E."/>
            <person name="Spatafora J.W."/>
            <person name="Visel A."/>
            <person name="Grigoriev I.V."/>
        </authorList>
    </citation>
    <scope>NUCLEOTIDE SEQUENCE [LARGE SCALE GENOMIC DNA]</scope>
    <source>
        <strain evidence="1 2">CBS 115471</strain>
    </source>
</reference>